<sequence length="668" mass="75259">MDQYKQNFSEDAMEVIADMEKSLLLMETCPDDAELIQQVFRAMHTLKGNSSMFGFKAITEFTHHLESIYEHIRSGQKKISKEIIDITLDSLDHLTYLVKNEGELDAQRQKNHKNLTVRVVTVLKNILDEPNVESNLFATTVQTSAPENAGLKNYHIVFEPYNEIFYNGTNPVYLLEELQTLGNCTIIPNIDSIPSLQDIEPTYCYTSWDIYLATNVSIDTIREVFVFVEGRCKLEINLLPQSEEPLVQQNENTDYPDETIKDILPAVSKTTVTETGKKNVISSIRVPSERLDNLMSLVSELMTLQAKLGTLTDQNPQSELLAVTESLEKISTRLRDNAFSMCLVPIKNMLNPFNRLVRDLANELNKEIDFVTEGTDTELDKNIMEGLADPIMHLLRNSIDHGIEYPDDRVKAGKKRHGQILFKAFCAGVNVYIEIQDDGKGIDPQKIKDKALQKGIISKDEVLSEKEIFNLIFLPGFSTAEQVSEISGRGVGMDVVKRKIEDIRGQIKITSQLNIGTTITIKLPITVSIIDGLLVKINDVSFVIPLAAVDRCFEAPAVQQLNRFNNLIILDGEQIPFISLSEEFDGKENLSGSQEIILVYYDERRVALIVDNIVGKFQAVLKPLGRYFQNMDHISGATILGDGKIALVLDTNKVIEEYLHQKRLATCQ</sequence>
<dbReference type="CDD" id="cd00088">
    <property type="entry name" value="HPT"/>
    <property type="match status" value="1"/>
</dbReference>
<evidence type="ECO:0000313" key="16">
    <source>
        <dbReference type="EMBL" id="QEC76446.1"/>
    </source>
</evidence>
<dbReference type="Gene3D" id="1.10.287.560">
    <property type="entry name" value="Histidine kinase CheA-like, homodimeric domain"/>
    <property type="match status" value="1"/>
</dbReference>
<protein>
    <recommendedName>
        <fullName evidence="3">Chemotaxis protein CheA</fullName>
        <ecNumber evidence="2">2.7.13.3</ecNumber>
    </recommendedName>
</protein>
<dbReference type="OrthoDB" id="9803176at2"/>
<dbReference type="FunFam" id="3.30.565.10:FF:000016">
    <property type="entry name" value="Chemotaxis protein CheA, putative"/>
    <property type="match status" value="1"/>
</dbReference>
<dbReference type="SUPFAM" id="SSF47226">
    <property type="entry name" value="Histidine-containing phosphotransfer domain, HPT domain"/>
    <property type="match status" value="1"/>
</dbReference>
<dbReference type="InterPro" id="IPR036890">
    <property type="entry name" value="HATPase_C_sf"/>
</dbReference>
<dbReference type="Gene3D" id="1.20.120.160">
    <property type="entry name" value="HPT domain"/>
    <property type="match status" value="1"/>
</dbReference>
<reference evidence="16 17" key="1">
    <citation type="journal article" date="2013" name="J. Microbiol.">
        <title>Mucilaginibacter ginsenosidivorax sp. nov., with ginsenoside converting activity isolated from sediment.</title>
        <authorList>
            <person name="Kim J.K."/>
            <person name="Choi T.E."/>
            <person name="Liu Q.M."/>
            <person name="Park H.Y."/>
            <person name="Yi T.H."/>
            <person name="Yoon M.H."/>
            <person name="Kim S.C."/>
            <person name="Im W.T."/>
        </authorList>
    </citation>
    <scope>NUCLEOTIDE SEQUENCE [LARGE SCALE GENOMIC DNA]</scope>
    <source>
        <strain evidence="16 17">KHI28</strain>
    </source>
</reference>
<accession>A0A5B8W0W6</accession>
<dbReference type="SUPFAM" id="SSF55874">
    <property type="entry name" value="ATPase domain of HSP90 chaperone/DNA topoisomerase II/histidine kinase"/>
    <property type="match status" value="1"/>
</dbReference>
<dbReference type="KEGG" id="mgk:FSB76_10985"/>
<evidence type="ECO:0000256" key="1">
    <source>
        <dbReference type="ARBA" id="ARBA00000085"/>
    </source>
</evidence>
<keyword evidence="7" id="KW-0547">Nucleotide-binding</keyword>
<evidence type="ECO:0000256" key="8">
    <source>
        <dbReference type="ARBA" id="ARBA00022777"/>
    </source>
</evidence>
<organism evidence="16 17">
    <name type="scientific">Mucilaginibacter ginsenosidivorax</name>
    <dbReference type="NCBI Taxonomy" id="862126"/>
    <lineage>
        <taxon>Bacteria</taxon>
        <taxon>Pseudomonadati</taxon>
        <taxon>Bacteroidota</taxon>
        <taxon>Sphingobacteriia</taxon>
        <taxon>Sphingobacteriales</taxon>
        <taxon>Sphingobacteriaceae</taxon>
        <taxon>Mucilaginibacter</taxon>
    </lineage>
</organism>
<dbReference type="InterPro" id="IPR004358">
    <property type="entry name" value="Sig_transdc_His_kin-like_C"/>
</dbReference>
<dbReference type="InterPro" id="IPR037006">
    <property type="entry name" value="CheA-like_homodim_sf"/>
</dbReference>
<dbReference type="Pfam" id="PF02518">
    <property type="entry name" value="HATPase_c"/>
    <property type="match status" value="1"/>
</dbReference>
<dbReference type="GO" id="GO:0005737">
    <property type="term" value="C:cytoplasm"/>
    <property type="evidence" value="ECO:0007669"/>
    <property type="project" value="InterPro"/>
</dbReference>
<keyword evidence="9" id="KW-0067">ATP-binding</keyword>
<dbReference type="Gene3D" id="2.30.30.40">
    <property type="entry name" value="SH3 Domains"/>
    <property type="match status" value="1"/>
</dbReference>
<dbReference type="PROSITE" id="PS50851">
    <property type="entry name" value="CHEW"/>
    <property type="match status" value="1"/>
</dbReference>
<feature type="modified residue" description="Phosphohistidine" evidence="12">
    <location>
        <position position="44"/>
    </location>
</feature>
<evidence type="ECO:0000259" key="14">
    <source>
        <dbReference type="PROSITE" id="PS50851"/>
    </source>
</evidence>
<dbReference type="InterPro" id="IPR005467">
    <property type="entry name" value="His_kinase_dom"/>
</dbReference>
<name>A0A5B8W0W6_9SPHI</name>
<feature type="domain" description="CheW-like" evidence="14">
    <location>
        <begin position="529"/>
        <end position="660"/>
    </location>
</feature>
<evidence type="ECO:0000256" key="11">
    <source>
        <dbReference type="ARBA" id="ARBA00035100"/>
    </source>
</evidence>
<keyword evidence="4" id="KW-0145">Chemotaxis</keyword>
<dbReference type="Pfam" id="PF01584">
    <property type="entry name" value="CheW"/>
    <property type="match status" value="1"/>
</dbReference>
<dbReference type="PANTHER" id="PTHR43395:SF10">
    <property type="entry name" value="CHEMOTAXIS PROTEIN CHEA"/>
    <property type="match status" value="1"/>
</dbReference>
<evidence type="ECO:0000313" key="17">
    <source>
        <dbReference type="Proteomes" id="UP000321362"/>
    </source>
</evidence>
<dbReference type="InterPro" id="IPR004105">
    <property type="entry name" value="CheA-like_dim"/>
</dbReference>
<dbReference type="Pfam" id="PF01627">
    <property type="entry name" value="Hpt"/>
    <property type="match status" value="1"/>
</dbReference>
<dbReference type="SMART" id="SM00260">
    <property type="entry name" value="CheW"/>
    <property type="match status" value="1"/>
</dbReference>
<evidence type="ECO:0000256" key="2">
    <source>
        <dbReference type="ARBA" id="ARBA00012438"/>
    </source>
</evidence>
<keyword evidence="8" id="KW-0418">Kinase</keyword>
<keyword evidence="17" id="KW-1185">Reference proteome</keyword>
<keyword evidence="5 12" id="KW-0597">Phosphoprotein</keyword>
<proteinExistence type="predicted"/>
<dbReference type="SUPFAM" id="SSF50341">
    <property type="entry name" value="CheW-like"/>
    <property type="match status" value="1"/>
</dbReference>
<keyword evidence="6" id="KW-0808">Transferase</keyword>
<dbReference type="PANTHER" id="PTHR43395">
    <property type="entry name" value="SENSOR HISTIDINE KINASE CHEA"/>
    <property type="match status" value="1"/>
</dbReference>
<dbReference type="GO" id="GO:0006935">
    <property type="term" value="P:chemotaxis"/>
    <property type="evidence" value="ECO:0007669"/>
    <property type="project" value="UniProtKB-KW"/>
</dbReference>
<evidence type="ECO:0000259" key="13">
    <source>
        <dbReference type="PROSITE" id="PS50109"/>
    </source>
</evidence>
<dbReference type="Proteomes" id="UP000321362">
    <property type="component" value="Chromosome"/>
</dbReference>
<dbReference type="InterPro" id="IPR051315">
    <property type="entry name" value="Bact_Chemotaxis_CheA"/>
</dbReference>
<evidence type="ECO:0000256" key="6">
    <source>
        <dbReference type="ARBA" id="ARBA00022679"/>
    </source>
</evidence>
<dbReference type="CDD" id="cd16916">
    <property type="entry name" value="HATPase_CheA-like"/>
    <property type="match status" value="1"/>
</dbReference>
<dbReference type="GO" id="GO:0005524">
    <property type="term" value="F:ATP binding"/>
    <property type="evidence" value="ECO:0007669"/>
    <property type="project" value="UniProtKB-KW"/>
</dbReference>
<dbReference type="PROSITE" id="PS50894">
    <property type="entry name" value="HPT"/>
    <property type="match status" value="1"/>
</dbReference>
<evidence type="ECO:0000256" key="5">
    <source>
        <dbReference type="ARBA" id="ARBA00022553"/>
    </source>
</evidence>
<dbReference type="InterPro" id="IPR036641">
    <property type="entry name" value="HPT_dom_sf"/>
</dbReference>
<dbReference type="SMART" id="SM00387">
    <property type="entry name" value="HATPase_c"/>
    <property type="match status" value="1"/>
</dbReference>
<evidence type="ECO:0000259" key="15">
    <source>
        <dbReference type="PROSITE" id="PS50894"/>
    </source>
</evidence>
<feature type="domain" description="HPt" evidence="15">
    <location>
        <begin position="1"/>
        <end position="101"/>
    </location>
</feature>
<dbReference type="InterPro" id="IPR036097">
    <property type="entry name" value="HisK_dim/P_sf"/>
</dbReference>
<evidence type="ECO:0000256" key="10">
    <source>
        <dbReference type="ARBA" id="ARBA00023012"/>
    </source>
</evidence>
<comment type="function">
    <text evidence="11">Involved in the transmission of sensory signals from the chemoreceptors to the flagellar motors. CheA is autophosphorylated; it can transfer its phosphate group to either CheB or CheY.</text>
</comment>
<dbReference type="PROSITE" id="PS50109">
    <property type="entry name" value="HIS_KIN"/>
    <property type="match status" value="1"/>
</dbReference>
<dbReference type="EC" id="2.7.13.3" evidence="2"/>
<evidence type="ECO:0000256" key="3">
    <source>
        <dbReference type="ARBA" id="ARBA00021495"/>
    </source>
</evidence>
<dbReference type="InterPro" id="IPR002545">
    <property type="entry name" value="CheW-lke_dom"/>
</dbReference>
<dbReference type="SUPFAM" id="SSF47384">
    <property type="entry name" value="Homodimeric domain of signal transducing histidine kinase"/>
    <property type="match status" value="1"/>
</dbReference>
<evidence type="ECO:0000256" key="9">
    <source>
        <dbReference type="ARBA" id="ARBA00022840"/>
    </source>
</evidence>
<keyword evidence="10" id="KW-0902">Two-component regulatory system</keyword>
<evidence type="ECO:0000256" key="12">
    <source>
        <dbReference type="PROSITE-ProRule" id="PRU00110"/>
    </source>
</evidence>
<dbReference type="PRINTS" id="PR00344">
    <property type="entry name" value="BCTRLSENSOR"/>
</dbReference>
<dbReference type="EMBL" id="CP042437">
    <property type="protein sequence ID" value="QEC76446.1"/>
    <property type="molecule type" value="Genomic_DNA"/>
</dbReference>
<gene>
    <name evidence="16" type="ORF">FSB76_10985</name>
</gene>
<dbReference type="Pfam" id="PF02895">
    <property type="entry name" value="H-kinase_dim"/>
    <property type="match status" value="1"/>
</dbReference>
<dbReference type="RefSeq" id="WP_147053620.1">
    <property type="nucleotide sequence ID" value="NZ_CP042437.1"/>
</dbReference>
<evidence type="ECO:0000256" key="7">
    <source>
        <dbReference type="ARBA" id="ARBA00022741"/>
    </source>
</evidence>
<dbReference type="InterPro" id="IPR036061">
    <property type="entry name" value="CheW-like_dom_sf"/>
</dbReference>
<dbReference type="Gene3D" id="3.30.565.10">
    <property type="entry name" value="Histidine kinase-like ATPase, C-terminal domain"/>
    <property type="match status" value="1"/>
</dbReference>
<dbReference type="InterPro" id="IPR008207">
    <property type="entry name" value="Sig_transdc_His_kin_Hpt_dom"/>
</dbReference>
<dbReference type="InterPro" id="IPR003594">
    <property type="entry name" value="HATPase_dom"/>
</dbReference>
<evidence type="ECO:0000256" key="4">
    <source>
        <dbReference type="ARBA" id="ARBA00022500"/>
    </source>
</evidence>
<comment type="catalytic activity">
    <reaction evidence="1">
        <text>ATP + protein L-histidine = ADP + protein N-phospho-L-histidine.</text>
        <dbReference type="EC" id="2.7.13.3"/>
    </reaction>
</comment>
<feature type="domain" description="Histidine kinase" evidence="13">
    <location>
        <begin position="279"/>
        <end position="527"/>
    </location>
</feature>
<dbReference type="SMART" id="SM00073">
    <property type="entry name" value="HPT"/>
    <property type="match status" value="1"/>
</dbReference>
<dbReference type="GO" id="GO:0000155">
    <property type="term" value="F:phosphorelay sensor kinase activity"/>
    <property type="evidence" value="ECO:0007669"/>
    <property type="project" value="InterPro"/>
</dbReference>
<dbReference type="AlphaFoldDB" id="A0A5B8W0W6"/>
<dbReference type="SMART" id="SM01231">
    <property type="entry name" value="H-kinase_dim"/>
    <property type="match status" value="1"/>
</dbReference>